<dbReference type="SFLD" id="SFLDS00003">
    <property type="entry name" value="Haloacid_Dehalogenase"/>
    <property type="match status" value="1"/>
</dbReference>
<evidence type="ECO:0000313" key="4">
    <source>
        <dbReference type="Proteomes" id="UP001197492"/>
    </source>
</evidence>
<dbReference type="InterPro" id="IPR006439">
    <property type="entry name" value="HAD-SF_hydro_IA"/>
</dbReference>
<dbReference type="EMBL" id="JAHOEL010000019">
    <property type="protein sequence ID" value="MBV3392504.1"/>
    <property type="molecule type" value="Genomic_DNA"/>
</dbReference>
<evidence type="ECO:0000313" key="1">
    <source>
        <dbReference type="EMBL" id="MBV3382444.1"/>
    </source>
</evidence>
<dbReference type="GO" id="GO:0008253">
    <property type="term" value="F:5'-nucleotidase activity"/>
    <property type="evidence" value="ECO:0007669"/>
    <property type="project" value="InterPro"/>
</dbReference>
<evidence type="ECO:0000313" key="2">
    <source>
        <dbReference type="EMBL" id="MBV3392504.1"/>
    </source>
</evidence>
<protein>
    <submittedName>
        <fullName evidence="1">YjjG family noncanonical pyrimidine nucleotidase</fullName>
    </submittedName>
</protein>
<dbReference type="NCBIfam" id="TIGR02254">
    <property type="entry name" value="YjjG_YfnB"/>
    <property type="match status" value="1"/>
</dbReference>
<dbReference type="PANTHER" id="PTHR47478">
    <property type="match status" value="1"/>
</dbReference>
<dbReference type="NCBIfam" id="TIGR01549">
    <property type="entry name" value="HAD-SF-IA-v1"/>
    <property type="match status" value="1"/>
</dbReference>
<dbReference type="Proteomes" id="UP001197492">
    <property type="component" value="Unassembled WGS sequence"/>
</dbReference>
<gene>
    <name evidence="1" type="ORF">KSV97_04180</name>
    <name evidence="2" type="ORF">KSW06_04370</name>
</gene>
<dbReference type="RefSeq" id="WP_217747377.1">
    <property type="nucleotide sequence ID" value="NZ_JAHOEB010000019.1"/>
</dbReference>
<organism evidence="1 3">
    <name type="scientific">Catenibacterium mitsuokai</name>
    <dbReference type="NCBI Taxonomy" id="100886"/>
    <lineage>
        <taxon>Bacteria</taxon>
        <taxon>Bacillati</taxon>
        <taxon>Bacillota</taxon>
        <taxon>Erysipelotrichia</taxon>
        <taxon>Erysipelotrichales</taxon>
        <taxon>Coprobacillaceae</taxon>
        <taxon>Catenibacterium</taxon>
    </lineage>
</organism>
<evidence type="ECO:0000313" key="3">
    <source>
        <dbReference type="Proteomes" id="UP001196408"/>
    </source>
</evidence>
<dbReference type="Pfam" id="PF00702">
    <property type="entry name" value="Hydrolase"/>
    <property type="match status" value="1"/>
</dbReference>
<keyword evidence="4" id="KW-1185">Reference proteome</keyword>
<dbReference type="SFLD" id="SFLDG01129">
    <property type="entry name" value="C1.5:_HAD__Beta-PGM__Phosphata"/>
    <property type="match status" value="1"/>
</dbReference>
<dbReference type="PANTHER" id="PTHR47478:SF1">
    <property type="entry name" value="PYRIMIDINE 5'-NUCLEOTIDASE YJJG"/>
    <property type="match status" value="1"/>
</dbReference>
<proteinExistence type="predicted"/>
<dbReference type="EMBL" id="JAHOEF010000018">
    <property type="protein sequence ID" value="MBV3382444.1"/>
    <property type="molecule type" value="Genomic_DNA"/>
</dbReference>
<dbReference type="InterPro" id="IPR052550">
    <property type="entry name" value="Pyrimidine_5'-ntase_YjjG"/>
</dbReference>
<dbReference type="AlphaFoldDB" id="A0AAW4MSU7"/>
<comment type="caution">
    <text evidence="1">The sequence shown here is derived from an EMBL/GenBank/DDBJ whole genome shotgun (WGS) entry which is preliminary data.</text>
</comment>
<dbReference type="Proteomes" id="UP001196408">
    <property type="component" value="Unassembled WGS sequence"/>
</dbReference>
<sequence>MKYKTILWDIDGTLLNFEMSERISMEKCLEKHGVSMTEAQFEEYKKINKEYWKMIEKDHSRRNELMVKRFVDFFTLLNVSIDGVQFNKDYQKALGTYYCLNEFALEVILALKPHCKQYAASNGSKVAQLGKLKGTGLYDLFDDIFISEDVGYEKPDITYFNYIKEKTHYDPDTTIIIGDSLTSDIKGGENAGIDTCYFNPGHQKNTSQAVTYEIDKLIEVLDIVK</sequence>
<reference evidence="1 4" key="1">
    <citation type="submission" date="2021-06" db="EMBL/GenBank/DDBJ databases">
        <title>Collection of gut derived symbiotic bacterial strains cultured from healthy donors.</title>
        <authorList>
            <person name="Lin H."/>
            <person name="Littmann E."/>
            <person name="Pamer E.G."/>
        </authorList>
    </citation>
    <scope>NUCLEOTIDE SEQUENCE</scope>
    <source>
        <strain evidence="2 4">MSK.21.70</strain>
        <strain evidence="1">MSK.21.82</strain>
    </source>
</reference>
<dbReference type="InterPro" id="IPR011951">
    <property type="entry name" value="HAD-SF_hydro_IA_YjjG/PynA"/>
</dbReference>
<accession>A0AAW4MSU7</accession>
<name>A0AAW4MSU7_9FIRM</name>